<organism evidence="1 2">
    <name type="scientific">Naganishia adeliensis</name>
    <dbReference type="NCBI Taxonomy" id="92952"/>
    <lineage>
        <taxon>Eukaryota</taxon>
        <taxon>Fungi</taxon>
        <taxon>Dikarya</taxon>
        <taxon>Basidiomycota</taxon>
        <taxon>Agaricomycotina</taxon>
        <taxon>Tremellomycetes</taxon>
        <taxon>Filobasidiales</taxon>
        <taxon>Filobasidiaceae</taxon>
        <taxon>Naganishia</taxon>
    </lineage>
</organism>
<dbReference type="Proteomes" id="UP001230649">
    <property type="component" value="Unassembled WGS sequence"/>
</dbReference>
<accession>A0ACC2VYG7</accession>
<reference evidence="1" key="1">
    <citation type="submission" date="2023-04" db="EMBL/GenBank/DDBJ databases">
        <title>Draft Genome sequencing of Naganishia species isolated from polar environments using Oxford Nanopore Technology.</title>
        <authorList>
            <person name="Leo P."/>
            <person name="Venkateswaran K."/>
        </authorList>
    </citation>
    <scope>NUCLEOTIDE SEQUENCE</scope>
    <source>
        <strain evidence="1">MNA-CCFEE 5262</strain>
    </source>
</reference>
<sequence>MFLPIKTFGSTIGLPFLSANEDNQLRFRTGSTGVKRLAAAQAIPESDIQYWQQHQSNIPVPLSIKKTWTGGNTLKNGEDPTREALNCVRVLGRVLVVVYENTEEDVVDDAYGSSSSKAEPTDTQLREHFANTLWKRPLASREKSTSADENSSAAEDRAASLMQKLFNCTIDLLFCAGFTVPESARGQSNDKINLPYNHLLSKSGEDRRTLVKMSLMTLLVALDHWEIEQSRSPIEPPAFGAGSATSAAALPQVNSAEPDTKKTENAFRYFVSKLHRTEDFTFILDGILAIMAEHMSVKNNVLPGSKRPVSYITEVFMLFWKLIDLNKRFRAFLADSGKTSDVVGYVVLACLEMKDNPAQHGLLRMLSYILQTLSSDRTFGPALNEHLRINIPTKWVVSGNASDFLIVSIFSIATTPGLNSLLPALTITLSNIAPYLQGLGVQASAKLLQLFKAFASANFILADEGHPRLVYYLLEAFNGVLSHRLQDNPNLVYAILLHHREFQRLATFTLNYGLGEIQRNMLAKAAAGRVLTYLDAI</sequence>
<name>A0ACC2VYG7_9TREE</name>
<comment type="caution">
    <text evidence="1">The sequence shown here is derived from an EMBL/GenBank/DDBJ whole genome shotgun (WGS) entry which is preliminary data.</text>
</comment>
<evidence type="ECO:0000313" key="1">
    <source>
        <dbReference type="EMBL" id="KAJ9104377.1"/>
    </source>
</evidence>
<dbReference type="EMBL" id="JASBWS010000053">
    <property type="protein sequence ID" value="KAJ9104377.1"/>
    <property type="molecule type" value="Genomic_DNA"/>
</dbReference>
<gene>
    <name evidence="1" type="ORF">QFC20_004513</name>
</gene>
<keyword evidence="2" id="KW-1185">Reference proteome</keyword>
<protein>
    <submittedName>
        <fullName evidence="1">Uncharacterized protein</fullName>
    </submittedName>
</protein>
<proteinExistence type="predicted"/>
<evidence type="ECO:0000313" key="2">
    <source>
        <dbReference type="Proteomes" id="UP001230649"/>
    </source>
</evidence>